<protein>
    <submittedName>
        <fullName evidence="2">Uncharacterized protein</fullName>
    </submittedName>
</protein>
<dbReference type="Proteomes" id="UP000717328">
    <property type="component" value="Unassembled WGS sequence"/>
</dbReference>
<comment type="caution">
    <text evidence="2">The sequence shown here is derived from an EMBL/GenBank/DDBJ whole genome shotgun (WGS) entry which is preliminary data.</text>
</comment>
<sequence length="489" mass="53375">MGNKKNKRKAASPAESHRSAPSHPVIPDYQADNRCNTPDQGYVNFQHAQDYLDNDSSSELEYQEETPTAPPTQHPAQRLTQVMREIMVDEHRPLYFPQIAKSMLSYIETLQPDAIRDFLQGHKLTQQLIAEAVSKTKAMVVPPPPPPPSMEVDSPPTPTAPRPPGATPPTRGKSTPPAPQSGAPAPATPPTPPAVPAPCSKPAPIHTPLAKRAPKHTTPPPPPSQAAPKLSFAAALGSKAPRPRKAHPPTKLVAPETTKWVVIPSDKSQLQDVAKRPSPHHIVSAISHKLRAWAGKPFSGIPVADLGDSHILAATWTVGCNLLVTAVKTRDTYGLNKHTYSCIVNEALDMPAFNNKGASIKLYRPPARLQIKAVPTWDHSTNRPVELSNLHKTLDKLGIFEGVNLIRSNPDPSSILSWARDPKTFNAESRPCTVMLRFYNNNGRETGALLKKAFYLLGCRRRFDKWHPRPPAPKKGSPPQAARPQAGHT</sequence>
<feature type="compositionally biased region" description="Pro residues" evidence="1">
    <location>
        <begin position="186"/>
        <end position="201"/>
    </location>
</feature>
<dbReference type="EMBL" id="JABCKI010000349">
    <property type="protein sequence ID" value="KAG5650846.1"/>
    <property type="molecule type" value="Genomic_DNA"/>
</dbReference>
<feature type="compositionally biased region" description="Basic residues" evidence="1">
    <location>
        <begin position="1"/>
        <end position="10"/>
    </location>
</feature>
<evidence type="ECO:0000313" key="2">
    <source>
        <dbReference type="EMBL" id="KAG5650846.1"/>
    </source>
</evidence>
<evidence type="ECO:0000313" key="3">
    <source>
        <dbReference type="Proteomes" id="UP000717328"/>
    </source>
</evidence>
<gene>
    <name evidence="2" type="ORF">H0H81_010761</name>
</gene>
<feature type="region of interest" description="Disordered" evidence="1">
    <location>
        <begin position="138"/>
        <end position="228"/>
    </location>
</feature>
<reference evidence="2" key="2">
    <citation type="submission" date="2021-10" db="EMBL/GenBank/DDBJ databases">
        <title>Phylogenomics reveals ancestral predisposition of the termite-cultivated fungus Termitomyces towards a domesticated lifestyle.</title>
        <authorList>
            <person name="Auxier B."/>
            <person name="Grum-Grzhimaylo A."/>
            <person name="Cardenas M.E."/>
            <person name="Lodge J.D."/>
            <person name="Laessoe T."/>
            <person name="Pedersen O."/>
            <person name="Smith M.E."/>
            <person name="Kuyper T.W."/>
            <person name="Franco-Molano E.A."/>
            <person name="Baroni T.J."/>
            <person name="Aanen D.K."/>
        </authorList>
    </citation>
    <scope>NUCLEOTIDE SEQUENCE</scope>
    <source>
        <strain evidence="2">D49</strain>
    </source>
</reference>
<feature type="region of interest" description="Disordered" evidence="1">
    <location>
        <begin position="1"/>
        <end position="77"/>
    </location>
</feature>
<feature type="compositionally biased region" description="Acidic residues" evidence="1">
    <location>
        <begin position="52"/>
        <end position="64"/>
    </location>
</feature>
<dbReference type="AlphaFoldDB" id="A0A9P7KFY6"/>
<feature type="compositionally biased region" description="Low complexity" evidence="1">
    <location>
        <begin position="168"/>
        <end position="185"/>
    </location>
</feature>
<reference evidence="2" key="1">
    <citation type="submission" date="2021-02" db="EMBL/GenBank/DDBJ databases">
        <authorList>
            <person name="Nieuwenhuis M."/>
            <person name="Van De Peppel L.J.J."/>
        </authorList>
    </citation>
    <scope>NUCLEOTIDE SEQUENCE</scope>
    <source>
        <strain evidence="2">D49</strain>
    </source>
</reference>
<proteinExistence type="predicted"/>
<feature type="region of interest" description="Disordered" evidence="1">
    <location>
        <begin position="466"/>
        <end position="489"/>
    </location>
</feature>
<feature type="compositionally biased region" description="Pro residues" evidence="1">
    <location>
        <begin position="141"/>
        <end position="167"/>
    </location>
</feature>
<name>A0A9P7KFY6_9AGAR</name>
<evidence type="ECO:0000256" key="1">
    <source>
        <dbReference type="SAM" id="MobiDB-lite"/>
    </source>
</evidence>
<organism evidence="2 3">
    <name type="scientific">Sphagnurus paluster</name>
    <dbReference type="NCBI Taxonomy" id="117069"/>
    <lineage>
        <taxon>Eukaryota</taxon>
        <taxon>Fungi</taxon>
        <taxon>Dikarya</taxon>
        <taxon>Basidiomycota</taxon>
        <taxon>Agaricomycotina</taxon>
        <taxon>Agaricomycetes</taxon>
        <taxon>Agaricomycetidae</taxon>
        <taxon>Agaricales</taxon>
        <taxon>Tricholomatineae</taxon>
        <taxon>Lyophyllaceae</taxon>
        <taxon>Sphagnurus</taxon>
    </lineage>
</organism>
<keyword evidence="3" id="KW-1185">Reference proteome</keyword>
<accession>A0A9P7KFY6</accession>